<protein>
    <submittedName>
        <fullName evidence="1">Uncharacterized protein</fullName>
    </submittedName>
</protein>
<reference evidence="1" key="1">
    <citation type="submission" date="2022-10" db="EMBL/GenBank/DDBJ databases">
        <title>The complete genomes of actinobacterial strains from the NBC collection.</title>
        <authorList>
            <person name="Joergensen T.S."/>
            <person name="Alvarez Arevalo M."/>
            <person name="Sterndorff E.B."/>
            <person name="Faurdal D."/>
            <person name="Vuksanovic O."/>
            <person name="Mourched A.-S."/>
            <person name="Charusanti P."/>
            <person name="Shaw S."/>
            <person name="Blin K."/>
            <person name="Weber T."/>
        </authorList>
    </citation>
    <scope>NUCLEOTIDE SEQUENCE</scope>
    <source>
        <strain evidence="1">NBC_00003</strain>
    </source>
</reference>
<proteinExistence type="predicted"/>
<sequence>MIFNELHEIDESAPEGAELFAKMSVVVDLLMDIRPVKQSLAEFYAQEVEAMNVGEWEERRGQLEGLRSVYERQQDLLTIELGIAQRRLKLLLERALSAGAAKKVNR</sequence>
<dbReference type="AlphaFoldDB" id="A0AAU2V731"/>
<gene>
    <name evidence="1" type="ORF">OG549_22350</name>
</gene>
<dbReference type="EMBL" id="CP108318">
    <property type="protein sequence ID" value="WTW63170.1"/>
    <property type="molecule type" value="Genomic_DNA"/>
</dbReference>
<name>A0AAU2V731_9ACTN</name>
<accession>A0AAU2V731</accession>
<organism evidence="1">
    <name type="scientific">Streptomyces sp. NBC_00003</name>
    <dbReference type="NCBI Taxonomy" id="2903608"/>
    <lineage>
        <taxon>Bacteria</taxon>
        <taxon>Bacillati</taxon>
        <taxon>Actinomycetota</taxon>
        <taxon>Actinomycetes</taxon>
        <taxon>Kitasatosporales</taxon>
        <taxon>Streptomycetaceae</taxon>
        <taxon>Streptomyces</taxon>
    </lineage>
</organism>
<evidence type="ECO:0000313" key="1">
    <source>
        <dbReference type="EMBL" id="WTW63170.1"/>
    </source>
</evidence>